<dbReference type="RefSeq" id="WP_344655554.1">
    <property type="nucleotide sequence ID" value="NZ_BAAAQM010000003.1"/>
</dbReference>
<feature type="transmembrane region" description="Helical" evidence="1">
    <location>
        <begin position="17"/>
        <end position="34"/>
    </location>
</feature>
<keyword evidence="3" id="KW-1185">Reference proteome</keyword>
<gene>
    <name evidence="2" type="ORF">GCM10009838_08240</name>
</gene>
<keyword evidence="1" id="KW-0812">Transmembrane</keyword>
<protein>
    <submittedName>
        <fullName evidence="2">Uncharacterized protein</fullName>
    </submittedName>
</protein>
<keyword evidence="1" id="KW-1133">Transmembrane helix</keyword>
<name>A0ABP5BZB4_9ACTN</name>
<proteinExistence type="predicted"/>
<dbReference type="Proteomes" id="UP001499854">
    <property type="component" value="Unassembled WGS sequence"/>
</dbReference>
<evidence type="ECO:0000313" key="2">
    <source>
        <dbReference type="EMBL" id="GAA1954984.1"/>
    </source>
</evidence>
<accession>A0ABP5BZB4</accession>
<evidence type="ECO:0000313" key="3">
    <source>
        <dbReference type="Proteomes" id="UP001499854"/>
    </source>
</evidence>
<evidence type="ECO:0000256" key="1">
    <source>
        <dbReference type="SAM" id="Phobius"/>
    </source>
</evidence>
<comment type="caution">
    <text evidence="2">The sequence shown here is derived from an EMBL/GenBank/DDBJ whole genome shotgun (WGS) entry which is preliminary data.</text>
</comment>
<reference evidence="3" key="1">
    <citation type="journal article" date="2019" name="Int. J. Syst. Evol. Microbiol.">
        <title>The Global Catalogue of Microorganisms (GCM) 10K type strain sequencing project: providing services to taxonomists for standard genome sequencing and annotation.</title>
        <authorList>
            <consortium name="The Broad Institute Genomics Platform"/>
            <consortium name="The Broad Institute Genome Sequencing Center for Infectious Disease"/>
            <person name="Wu L."/>
            <person name="Ma J."/>
        </authorList>
    </citation>
    <scope>NUCLEOTIDE SEQUENCE [LARGE SCALE GENOMIC DNA]</scope>
    <source>
        <strain evidence="3">JCM 16013</strain>
    </source>
</reference>
<sequence>MADVWDDARWKRSARRWRIAVLTVVVSGFALYWYERAQGVGPTVPAQVYGSVAGPYVTILHAASGQAGDQQPEYLVVEVGGVGDPVEVLSATLRDHGWRVLDAGGAVFGGSPSPGDGGYHLTWQPPSAAGAARRLLITIDNPPGWPV</sequence>
<organism evidence="2 3">
    <name type="scientific">Catenulispora subtropica</name>
    <dbReference type="NCBI Taxonomy" id="450798"/>
    <lineage>
        <taxon>Bacteria</taxon>
        <taxon>Bacillati</taxon>
        <taxon>Actinomycetota</taxon>
        <taxon>Actinomycetes</taxon>
        <taxon>Catenulisporales</taxon>
        <taxon>Catenulisporaceae</taxon>
        <taxon>Catenulispora</taxon>
    </lineage>
</organism>
<keyword evidence="1" id="KW-0472">Membrane</keyword>
<dbReference type="EMBL" id="BAAAQM010000003">
    <property type="protein sequence ID" value="GAA1954984.1"/>
    <property type="molecule type" value="Genomic_DNA"/>
</dbReference>